<protein>
    <submittedName>
        <fullName evidence="4">Uncharacterized protein LOC131802002</fullName>
    </submittedName>
</protein>
<feature type="compositionally biased region" description="Basic residues" evidence="1">
    <location>
        <begin position="238"/>
        <end position="256"/>
    </location>
</feature>
<keyword evidence="2" id="KW-0732">Signal</keyword>
<organism evidence="3 4">
    <name type="scientific">Musca domestica</name>
    <name type="common">House fly</name>
    <dbReference type="NCBI Taxonomy" id="7370"/>
    <lineage>
        <taxon>Eukaryota</taxon>
        <taxon>Metazoa</taxon>
        <taxon>Ecdysozoa</taxon>
        <taxon>Arthropoda</taxon>
        <taxon>Hexapoda</taxon>
        <taxon>Insecta</taxon>
        <taxon>Pterygota</taxon>
        <taxon>Neoptera</taxon>
        <taxon>Endopterygota</taxon>
        <taxon>Diptera</taxon>
        <taxon>Brachycera</taxon>
        <taxon>Muscomorpha</taxon>
        <taxon>Muscoidea</taxon>
        <taxon>Muscidae</taxon>
        <taxon>Musca</taxon>
    </lineage>
</organism>
<sequence length="306" mass="34389">MQSSSIKLVERVAVLLFVLLMATSHLPCIEMSSDDDGTLEENGRVVYDQRQSGKYNIHVVIKDVAIIEMGQNEFQDNSYSDEDYYYDENDLTVRPITLNPPTAAMTTTKLSTTSTVNKENNFTALSVDGVTGNSSRPHIEQNTSASFNKIQEHDETTINSNVLWNTLTSLISGKPLADNEVTTLKPDMYPTSKTTVPNIEVKPRSKIEPIFAQDDSPKFRDDAIPLRNSKIYKLKIHRSHQPFARPSKKSQARRCRSNQSKNVNGHCGNKRSTSGSLLHRLFSMLVNLPVVSGGEQEQQQQQHYDD</sequence>
<accession>A0ABM3UUS9</accession>
<dbReference type="RefSeq" id="XP_058977278.1">
    <property type="nucleotide sequence ID" value="XM_059121295.1"/>
</dbReference>
<reference evidence="4" key="1">
    <citation type="submission" date="2025-08" db="UniProtKB">
        <authorList>
            <consortium name="RefSeq"/>
        </authorList>
    </citation>
    <scope>IDENTIFICATION</scope>
    <source>
        <strain evidence="4">Aabys</strain>
        <tissue evidence="4">Whole body</tissue>
    </source>
</reference>
<dbReference type="Proteomes" id="UP001652621">
    <property type="component" value="Unplaced"/>
</dbReference>
<name>A0ABM3UUS9_MUSDO</name>
<feature type="signal peptide" evidence="2">
    <location>
        <begin position="1"/>
        <end position="24"/>
    </location>
</feature>
<keyword evidence="3" id="KW-1185">Reference proteome</keyword>
<evidence type="ECO:0000313" key="3">
    <source>
        <dbReference type="Proteomes" id="UP001652621"/>
    </source>
</evidence>
<dbReference type="GeneID" id="131802002"/>
<evidence type="ECO:0000313" key="4">
    <source>
        <dbReference type="RefSeq" id="XP_058977278.1"/>
    </source>
</evidence>
<proteinExistence type="predicted"/>
<gene>
    <name evidence="4" type="primary">LOC131802002</name>
</gene>
<evidence type="ECO:0000256" key="1">
    <source>
        <dbReference type="SAM" id="MobiDB-lite"/>
    </source>
</evidence>
<feature type="region of interest" description="Disordered" evidence="1">
    <location>
        <begin position="238"/>
        <end position="272"/>
    </location>
</feature>
<evidence type="ECO:0000256" key="2">
    <source>
        <dbReference type="SAM" id="SignalP"/>
    </source>
</evidence>
<feature type="chain" id="PRO_5046726083" evidence="2">
    <location>
        <begin position="25"/>
        <end position="306"/>
    </location>
</feature>